<dbReference type="EMBL" id="FUXB01000006">
    <property type="protein sequence ID" value="SJZ81461.1"/>
    <property type="molecule type" value="Genomic_DNA"/>
</dbReference>
<evidence type="ECO:0008006" key="3">
    <source>
        <dbReference type="Google" id="ProtNLM"/>
    </source>
</evidence>
<name>A0A1T4NQ66_VIBCI</name>
<reference evidence="2" key="1">
    <citation type="submission" date="2017-02" db="EMBL/GenBank/DDBJ databases">
        <authorList>
            <person name="Varghese N."/>
            <person name="Submissions S."/>
        </authorList>
    </citation>
    <scope>NUCLEOTIDE SEQUENCE [LARGE SCALE GENOMIC DNA]</scope>
    <source>
        <strain evidence="2">DSM 19608</strain>
    </source>
</reference>
<dbReference type="SMART" id="SM00028">
    <property type="entry name" value="TPR"/>
    <property type="match status" value="3"/>
</dbReference>
<dbReference type="Gene3D" id="1.25.40.10">
    <property type="entry name" value="Tetratricopeptide repeat domain"/>
    <property type="match status" value="2"/>
</dbReference>
<dbReference type="STRING" id="1123491.SAMN02745782_01419"/>
<sequence length="512" mass="59943">MLPLDYTSQFGIGKDTPLDKHQHLLELELEQLRNRIEADPKQVMQAAEQCLSQAKQLNFVDGILQSHIIISRCAWCIMDYRQGLKRIKQAHQYQHSLESNDYLPEILHIHALHFWGQAKYYTAQQYWINALEQASLTDEIEIIIESLVGLGNVWRMTHEYSLACSTHELAVNVANKTRISWLEGKARILWAWDLYLLNQYLDMLSVLDGAEEALRDHSDNTWQAEVWDFRGLALLGLERLEDAEQATQQAHELAEQHNLVWMKAHSYISRARLELLRKNHHKATQLLLRAEQSAQTFDNGELLSQICFQQSRVAEEQGDAQRALIAFKKYRRFSLNMLREQTSRLGLDRAHISKRQLEQRAHKLIHRIRSQYEYNPEKHLSHVVAESYWWEQLMMFKAELHNSRHSVMLFYHEDPRYLDICTELIHTLCVPHDLLSRLSPTRLGLLLSETGLSAQKLKQIVEGMIEIYPWQRKGFHASLPVITLKDILSFPFTLEQLEQDQRQEEHHGSATE</sequence>
<protein>
    <recommendedName>
        <fullName evidence="3">Tetratricopeptide repeat-containing protein</fullName>
    </recommendedName>
</protein>
<organism evidence="1 2">
    <name type="scientific">Vibrio cincinnatiensis DSM 19608</name>
    <dbReference type="NCBI Taxonomy" id="1123491"/>
    <lineage>
        <taxon>Bacteria</taxon>
        <taxon>Pseudomonadati</taxon>
        <taxon>Pseudomonadota</taxon>
        <taxon>Gammaproteobacteria</taxon>
        <taxon>Vibrionales</taxon>
        <taxon>Vibrionaceae</taxon>
        <taxon>Vibrio</taxon>
    </lineage>
</organism>
<dbReference type="SUPFAM" id="SSF48452">
    <property type="entry name" value="TPR-like"/>
    <property type="match status" value="1"/>
</dbReference>
<evidence type="ECO:0000313" key="1">
    <source>
        <dbReference type="EMBL" id="SJZ81461.1"/>
    </source>
</evidence>
<gene>
    <name evidence="1" type="ORF">SAMN02745782_01419</name>
</gene>
<evidence type="ECO:0000313" key="2">
    <source>
        <dbReference type="Proteomes" id="UP000190834"/>
    </source>
</evidence>
<proteinExistence type="predicted"/>
<dbReference type="Proteomes" id="UP000190834">
    <property type="component" value="Unassembled WGS sequence"/>
</dbReference>
<keyword evidence="2" id="KW-1185">Reference proteome</keyword>
<accession>A0A1T4NQ66</accession>
<dbReference type="InterPro" id="IPR019734">
    <property type="entry name" value="TPR_rpt"/>
</dbReference>
<dbReference type="InterPro" id="IPR011990">
    <property type="entry name" value="TPR-like_helical_dom_sf"/>
</dbReference>
<dbReference type="AlphaFoldDB" id="A0A1T4NQ66"/>